<protein>
    <submittedName>
        <fullName evidence="3">Uncharacterized protein</fullName>
    </submittedName>
</protein>
<dbReference type="EMBL" id="CP016312">
    <property type="protein sequence ID" value="APD09764.1"/>
    <property type="molecule type" value="Genomic_DNA"/>
</dbReference>
<sequence>MEDRVYTRLEHLERTTERHNALIQELQRRMDGVEEMREDLRRVEQALTRLEGRLEALLGRMQTWQAIVWALLIMLVGAVVSAGFEMFKR</sequence>
<evidence type="ECO:0000313" key="3">
    <source>
        <dbReference type="EMBL" id="APD09764.1"/>
    </source>
</evidence>
<dbReference type="STRING" id="56956.A0O31_01656"/>
<keyword evidence="1" id="KW-0175">Coiled coil</keyword>
<reference evidence="4" key="1">
    <citation type="submission" date="2016-06" db="EMBL/GenBank/DDBJ databases">
        <title>Whole genome sequencing of Thermus brockianus strain GE-1.</title>
        <authorList>
            <person name="Schaefers C."/>
            <person name="Blank S."/>
            <person name="Wiebusch S."/>
            <person name="Elleuche S."/>
            <person name="Antranikian G."/>
        </authorList>
    </citation>
    <scope>NUCLEOTIDE SEQUENCE [LARGE SCALE GENOMIC DNA]</scope>
    <source>
        <strain evidence="4">GE-1</strain>
    </source>
</reference>
<dbReference type="RefSeq" id="WP_071677422.1">
    <property type="nucleotide sequence ID" value="NZ_CP016312.1"/>
</dbReference>
<proteinExistence type="predicted"/>
<dbReference type="KEGG" id="tbc:A0O31_01656"/>
<evidence type="ECO:0000313" key="4">
    <source>
        <dbReference type="Proteomes" id="UP000182993"/>
    </source>
</evidence>
<dbReference type="Proteomes" id="UP000182993">
    <property type="component" value="Chromosome"/>
</dbReference>
<feature type="coiled-coil region" evidence="1">
    <location>
        <begin position="9"/>
        <end position="60"/>
    </location>
</feature>
<keyword evidence="2" id="KW-0812">Transmembrane</keyword>
<organism evidence="3 4">
    <name type="scientific">Thermus brockianus</name>
    <dbReference type="NCBI Taxonomy" id="56956"/>
    <lineage>
        <taxon>Bacteria</taxon>
        <taxon>Thermotogati</taxon>
        <taxon>Deinococcota</taxon>
        <taxon>Deinococci</taxon>
        <taxon>Thermales</taxon>
        <taxon>Thermaceae</taxon>
        <taxon>Thermus</taxon>
    </lineage>
</organism>
<evidence type="ECO:0000256" key="2">
    <source>
        <dbReference type="SAM" id="Phobius"/>
    </source>
</evidence>
<gene>
    <name evidence="3" type="ORF">A0O31_01656</name>
</gene>
<evidence type="ECO:0000256" key="1">
    <source>
        <dbReference type="SAM" id="Coils"/>
    </source>
</evidence>
<keyword evidence="2" id="KW-1133">Transmembrane helix</keyword>
<dbReference type="AlphaFoldDB" id="A0A1J0LUT0"/>
<accession>A0A1J0LUT0</accession>
<keyword evidence="2" id="KW-0472">Membrane</keyword>
<name>A0A1J0LUT0_THEBO</name>
<feature type="transmembrane region" description="Helical" evidence="2">
    <location>
        <begin position="66"/>
        <end position="87"/>
    </location>
</feature>